<sequence>MLPTMLHWQMNLPAGNYALAFEPSTIRPVGSSNPFPILEPAESVSLGIDLELLHGIAGQDLLALAESKGGR</sequence>
<gene>
    <name evidence="1" type="ORF">N8A98_13090</name>
</gene>
<evidence type="ECO:0000313" key="1">
    <source>
        <dbReference type="EMBL" id="UXN68214.1"/>
    </source>
</evidence>
<dbReference type="Proteomes" id="UP001061862">
    <property type="component" value="Chromosome"/>
</dbReference>
<proteinExistence type="predicted"/>
<dbReference type="EMBL" id="CP104965">
    <property type="protein sequence ID" value="UXN68214.1"/>
    <property type="molecule type" value="Genomic_DNA"/>
</dbReference>
<reference evidence="1 2" key="1">
    <citation type="submission" date="2022-09" db="EMBL/GenBank/DDBJ databases">
        <title>Interaction between co-microsymbionts with complementary sets of symbiotic genes in legume-rhizobium systems.</title>
        <authorList>
            <person name="Safronova V."/>
            <person name="Sazanova A."/>
            <person name="Afonin A."/>
            <person name="Chirak E."/>
        </authorList>
    </citation>
    <scope>NUCLEOTIDE SEQUENCE [LARGE SCALE GENOMIC DNA]</scope>
    <source>
        <strain evidence="1 2">A18/4-1</strain>
    </source>
</reference>
<keyword evidence="2" id="KW-1185">Reference proteome</keyword>
<protein>
    <recommendedName>
        <fullName evidence="3">Cupin</fullName>
    </recommendedName>
</protein>
<evidence type="ECO:0000313" key="2">
    <source>
        <dbReference type="Proteomes" id="UP001061862"/>
    </source>
</evidence>
<dbReference type="InterPro" id="IPR014718">
    <property type="entry name" value="GH-type_carb-bd"/>
</dbReference>
<dbReference type="RefSeq" id="WP_262165944.1">
    <property type="nucleotide sequence ID" value="NZ_CP104965.1"/>
</dbReference>
<name>A0ABY6C7J5_9HYPH</name>
<evidence type="ECO:0008006" key="3">
    <source>
        <dbReference type="Google" id="ProtNLM"/>
    </source>
</evidence>
<accession>A0ABY6C7J5</accession>
<organism evidence="1 2">
    <name type="scientific">Devosia neptuniae</name>
    <dbReference type="NCBI Taxonomy" id="191302"/>
    <lineage>
        <taxon>Bacteria</taxon>
        <taxon>Pseudomonadati</taxon>
        <taxon>Pseudomonadota</taxon>
        <taxon>Alphaproteobacteria</taxon>
        <taxon>Hyphomicrobiales</taxon>
        <taxon>Devosiaceae</taxon>
        <taxon>Devosia</taxon>
    </lineage>
</organism>
<dbReference type="Gene3D" id="2.70.98.10">
    <property type="match status" value="1"/>
</dbReference>